<evidence type="ECO:0000256" key="1">
    <source>
        <dbReference type="SAM" id="Phobius"/>
    </source>
</evidence>
<protein>
    <recommendedName>
        <fullName evidence="4">Ubiquitin carrier protein</fullName>
    </recommendedName>
</protein>
<feature type="transmembrane region" description="Helical" evidence="1">
    <location>
        <begin position="97"/>
        <end position="119"/>
    </location>
</feature>
<keyword evidence="1" id="KW-0472">Membrane</keyword>
<organism evidence="2 3">
    <name type="scientific">Cladobotryum mycophilum</name>
    <dbReference type="NCBI Taxonomy" id="491253"/>
    <lineage>
        <taxon>Eukaryota</taxon>
        <taxon>Fungi</taxon>
        <taxon>Dikarya</taxon>
        <taxon>Ascomycota</taxon>
        <taxon>Pezizomycotina</taxon>
        <taxon>Sordariomycetes</taxon>
        <taxon>Hypocreomycetidae</taxon>
        <taxon>Hypocreales</taxon>
        <taxon>Hypocreaceae</taxon>
        <taxon>Cladobotryum</taxon>
    </lineage>
</organism>
<name>A0ABR0T3G6_9HYPO</name>
<feature type="transmembrane region" description="Helical" evidence="1">
    <location>
        <begin position="169"/>
        <end position="194"/>
    </location>
</feature>
<sequence>MSLLHSFAKRAADTIEVEIPSWGWIIFLIDALILIPVFIFVQYTITYVFPVFAIIENENPPAYDPIDISEDASPSPPLKRTLPSPKRLLKAHGGFRALFRGLFCAVAISVMTSFITLFYSNIPYATVASLVASLVLAQFSAAWVHIIITPQSPLPFWRRLPGFSRALTATWRPIILDWAAIQVAQLLPLALGLLMGVDFDDVRFAELANVSRISRIGNKETVYLTKCLIITLFSTLLHIFAVIPAKVILIRIQASLLPAEQDTIIPFDRSFDGKVEPAVVGGRGWASISDAWSTFSPPAGVA</sequence>
<keyword evidence="1" id="KW-1133">Transmembrane helix</keyword>
<accession>A0ABR0T3G6</accession>
<feature type="transmembrane region" description="Helical" evidence="1">
    <location>
        <begin position="22"/>
        <end position="41"/>
    </location>
</feature>
<reference evidence="2 3" key="1">
    <citation type="submission" date="2024-01" db="EMBL/GenBank/DDBJ databases">
        <title>Complete genome of Cladobotryum mycophilum ATHUM6906.</title>
        <authorList>
            <person name="Christinaki A.C."/>
            <person name="Myridakis A.I."/>
            <person name="Kouvelis V.N."/>
        </authorList>
    </citation>
    <scope>NUCLEOTIDE SEQUENCE [LARGE SCALE GENOMIC DNA]</scope>
    <source>
        <strain evidence="2 3">ATHUM6906</strain>
    </source>
</reference>
<dbReference type="Proteomes" id="UP001338125">
    <property type="component" value="Unassembled WGS sequence"/>
</dbReference>
<dbReference type="EMBL" id="JAVFKD010000001">
    <property type="protein sequence ID" value="KAK5998526.1"/>
    <property type="molecule type" value="Genomic_DNA"/>
</dbReference>
<proteinExistence type="predicted"/>
<keyword evidence="3" id="KW-1185">Reference proteome</keyword>
<feature type="transmembrane region" description="Helical" evidence="1">
    <location>
        <begin position="125"/>
        <end position="148"/>
    </location>
</feature>
<evidence type="ECO:0000313" key="2">
    <source>
        <dbReference type="EMBL" id="KAK5998526.1"/>
    </source>
</evidence>
<keyword evidence="1" id="KW-0812">Transmembrane</keyword>
<comment type="caution">
    <text evidence="2">The sequence shown here is derived from an EMBL/GenBank/DDBJ whole genome shotgun (WGS) entry which is preliminary data.</text>
</comment>
<feature type="transmembrane region" description="Helical" evidence="1">
    <location>
        <begin position="223"/>
        <end position="243"/>
    </location>
</feature>
<evidence type="ECO:0008006" key="4">
    <source>
        <dbReference type="Google" id="ProtNLM"/>
    </source>
</evidence>
<evidence type="ECO:0000313" key="3">
    <source>
        <dbReference type="Proteomes" id="UP001338125"/>
    </source>
</evidence>
<gene>
    <name evidence="2" type="ORF">PT974_00905</name>
</gene>